<keyword evidence="5" id="KW-0346">Stress response</keyword>
<evidence type="ECO:0000313" key="6">
    <source>
        <dbReference type="Proteomes" id="UP000007039"/>
    </source>
</evidence>
<dbReference type="PROSITE" id="PS01031">
    <property type="entry name" value="SHSP"/>
    <property type="match status" value="1"/>
</dbReference>
<protein>
    <submittedName>
        <fullName evidence="5">Heat shock protein Hsp20</fullName>
    </submittedName>
</protein>
<dbReference type="PROSITE" id="PS51203">
    <property type="entry name" value="CS"/>
    <property type="match status" value="1"/>
</dbReference>
<dbReference type="RefSeq" id="WP_013451167.1">
    <property type="nucleotide sequence ID" value="NC_014758.1"/>
</dbReference>
<dbReference type="Pfam" id="PF00011">
    <property type="entry name" value="HSP20"/>
    <property type="match status" value="1"/>
</dbReference>
<dbReference type="KEGG" id="cni:Calni_1043"/>
<dbReference type="OrthoDB" id="9811615at2"/>
<dbReference type="Proteomes" id="UP000007039">
    <property type="component" value="Chromosome"/>
</dbReference>
<proteinExistence type="inferred from homology"/>
<dbReference type="AlphaFoldDB" id="E4TI38"/>
<evidence type="ECO:0000256" key="2">
    <source>
        <dbReference type="RuleBase" id="RU003616"/>
    </source>
</evidence>
<feature type="domain" description="CS" evidence="4">
    <location>
        <begin position="40"/>
        <end position="143"/>
    </location>
</feature>
<evidence type="ECO:0000259" key="3">
    <source>
        <dbReference type="PROSITE" id="PS01031"/>
    </source>
</evidence>
<name>E4TI38_CALNY</name>
<evidence type="ECO:0000259" key="4">
    <source>
        <dbReference type="PROSITE" id="PS51203"/>
    </source>
</evidence>
<dbReference type="eggNOG" id="COG0071">
    <property type="taxonomic scope" value="Bacteria"/>
</dbReference>
<dbReference type="InterPro" id="IPR002068">
    <property type="entry name" value="A-crystallin/Hsp20_dom"/>
</dbReference>
<keyword evidence="6" id="KW-1185">Reference proteome</keyword>
<reference evidence="5 6" key="2">
    <citation type="journal article" date="2011" name="Stand. Genomic Sci.">
        <title>Complete genome sequence of Calditerrivibrio nitroreducens type strain (Yu37-1).</title>
        <authorList>
            <person name="Pitluck S."/>
            <person name="Sikorski J."/>
            <person name="Zeytun A."/>
            <person name="Lapidus A."/>
            <person name="Nolan M."/>
            <person name="Lucas S."/>
            <person name="Hammon N."/>
            <person name="Deshpande S."/>
            <person name="Cheng J.F."/>
            <person name="Tapia R."/>
            <person name="Han C."/>
            <person name="Goodwin L."/>
            <person name="Liolios K."/>
            <person name="Pagani I."/>
            <person name="Ivanova N."/>
            <person name="Mavromatis K."/>
            <person name="Pati A."/>
            <person name="Chen A."/>
            <person name="Palaniappan K."/>
            <person name="Hauser L."/>
            <person name="Chang Y.J."/>
            <person name="Jeffries C.D."/>
            <person name="Detter J.C."/>
            <person name="Brambilla E."/>
            <person name="Djao O.D."/>
            <person name="Rohde M."/>
            <person name="Spring S."/>
            <person name="Goker M."/>
            <person name="Woyke T."/>
            <person name="Bristow J."/>
            <person name="Eisen J.A."/>
            <person name="Markowitz V."/>
            <person name="Hugenholtz P."/>
            <person name="Kyrpides N.C."/>
            <person name="Klenk H.P."/>
            <person name="Land M."/>
        </authorList>
    </citation>
    <scope>NUCLEOTIDE SEQUENCE [LARGE SCALE GENOMIC DNA]</scope>
    <source>
        <strain evidence="6">DSM 19672 / NBRC 101217 / Yu37-1</strain>
    </source>
</reference>
<dbReference type="HOGENOM" id="CLU_046737_12_4_0"/>
<comment type="similarity">
    <text evidence="1 2">Belongs to the small heat shock protein (HSP20) family.</text>
</comment>
<sequence length="149" mass="17239">MLERFKPSFPSTLNELSTLQDEINKIFSRFFSSKDLATTSFMPKLDLSENDESFRVVVDVPGFTENDIEVHFENGILSIKGKKEEEKVDEKENYYHKERFSGSFVRHISIPKPIKIEDVKASFKNGVLEITLPKQEEVKPKAIKINIEK</sequence>
<dbReference type="InterPro" id="IPR031107">
    <property type="entry name" value="Small_HSP"/>
</dbReference>
<reference key="1">
    <citation type="submission" date="2010-11" db="EMBL/GenBank/DDBJ databases">
        <title>The complete genome of chromosome of Calditerrivibrio nitroreducens DSM 19672.</title>
        <authorList>
            <consortium name="US DOE Joint Genome Institute (JGI-PGF)"/>
            <person name="Lucas S."/>
            <person name="Copeland A."/>
            <person name="Lapidus A."/>
            <person name="Bruce D."/>
            <person name="Goodwin L."/>
            <person name="Pitluck S."/>
            <person name="Kyrpides N."/>
            <person name="Mavromatis K."/>
            <person name="Ivanova N."/>
            <person name="Mikhailova N."/>
            <person name="Zeytun A."/>
            <person name="Brettin T."/>
            <person name="Detter J.C."/>
            <person name="Tapia R."/>
            <person name="Han C."/>
            <person name="Land M."/>
            <person name="Hauser L."/>
            <person name="Markowitz V."/>
            <person name="Cheng J.-F."/>
            <person name="Hugenholtz P."/>
            <person name="Woyke T."/>
            <person name="Wu D."/>
            <person name="Spring S."/>
            <person name="Schroeder M."/>
            <person name="Brambilla E."/>
            <person name="Klenk H.-P."/>
            <person name="Eisen J.A."/>
        </authorList>
    </citation>
    <scope>NUCLEOTIDE SEQUENCE [LARGE SCALE GENOMIC DNA]</scope>
    <source>
        <strain>DSM 19672</strain>
    </source>
</reference>
<accession>E4TI38</accession>
<evidence type="ECO:0000313" key="5">
    <source>
        <dbReference type="EMBL" id="ADR18954.1"/>
    </source>
</evidence>
<organism evidence="5 6">
    <name type="scientific">Calditerrivibrio nitroreducens (strain DSM 19672 / NBRC 101217 / Yu37-1)</name>
    <dbReference type="NCBI Taxonomy" id="768670"/>
    <lineage>
        <taxon>Bacteria</taxon>
        <taxon>Pseudomonadati</taxon>
        <taxon>Deferribacterota</taxon>
        <taxon>Deferribacteres</taxon>
        <taxon>Deferribacterales</taxon>
        <taxon>Calditerrivibrionaceae</taxon>
    </lineage>
</organism>
<dbReference type="EMBL" id="CP002347">
    <property type="protein sequence ID" value="ADR18954.1"/>
    <property type="molecule type" value="Genomic_DNA"/>
</dbReference>
<dbReference type="Gene3D" id="2.60.40.790">
    <property type="match status" value="1"/>
</dbReference>
<dbReference type="InterPro" id="IPR007052">
    <property type="entry name" value="CS_dom"/>
</dbReference>
<dbReference type="STRING" id="768670.Calni_1043"/>
<dbReference type="PANTHER" id="PTHR11527">
    <property type="entry name" value="HEAT-SHOCK PROTEIN 20 FAMILY MEMBER"/>
    <property type="match status" value="1"/>
</dbReference>
<evidence type="ECO:0000256" key="1">
    <source>
        <dbReference type="PROSITE-ProRule" id="PRU00285"/>
    </source>
</evidence>
<dbReference type="CDD" id="cd06464">
    <property type="entry name" value="ACD_sHsps-like"/>
    <property type="match status" value="1"/>
</dbReference>
<feature type="domain" description="SHSP" evidence="3">
    <location>
        <begin position="36"/>
        <end position="148"/>
    </location>
</feature>
<dbReference type="SUPFAM" id="SSF49764">
    <property type="entry name" value="HSP20-like chaperones"/>
    <property type="match status" value="1"/>
</dbReference>
<gene>
    <name evidence="5" type="ordered locus">Calni_1043</name>
</gene>
<dbReference type="InterPro" id="IPR008978">
    <property type="entry name" value="HSP20-like_chaperone"/>
</dbReference>